<dbReference type="InterPro" id="IPR013783">
    <property type="entry name" value="Ig-like_fold"/>
</dbReference>
<accession>A0ABT7QNE9</accession>
<dbReference type="Pfam" id="PF13472">
    <property type="entry name" value="Lipase_GDSL_2"/>
    <property type="match status" value="1"/>
</dbReference>
<feature type="non-terminal residue" evidence="2">
    <location>
        <position position="1"/>
    </location>
</feature>
<dbReference type="InterPro" id="IPR013830">
    <property type="entry name" value="SGNH_hydro"/>
</dbReference>
<organism evidence="2 3">
    <name type="scientific">Sulfurovum xiamenensis</name>
    <dbReference type="NCBI Taxonomy" id="3019066"/>
    <lineage>
        <taxon>Bacteria</taxon>
        <taxon>Pseudomonadati</taxon>
        <taxon>Campylobacterota</taxon>
        <taxon>Epsilonproteobacteria</taxon>
        <taxon>Campylobacterales</taxon>
        <taxon>Sulfurovaceae</taxon>
        <taxon>Sulfurovum</taxon>
    </lineage>
</organism>
<dbReference type="Proteomes" id="UP001169066">
    <property type="component" value="Unassembled WGS sequence"/>
</dbReference>
<dbReference type="InterPro" id="IPR036514">
    <property type="entry name" value="SGNH_hydro_sf"/>
</dbReference>
<gene>
    <name evidence="2" type="ORF">PF327_00005</name>
</gene>
<evidence type="ECO:0000313" key="3">
    <source>
        <dbReference type="Proteomes" id="UP001169066"/>
    </source>
</evidence>
<sequence>SADAMKFVLLENSIESVNITTPLSGYIQGGNSIITNANATITQNGWGVKFILDEGSLGEMSFFDMTEPYDAVFENLPTGEHTIDVYIVDESGAIQTGNMMHDHVHHIGTGGEIIVAFGDSITYAYNDDVSIDDVSDDGRNRGGGFEPILNNLLTLETNQPHSILNEGISGNTSADGLARLPQVIDAHPEATTYLIMFGTNDANPCCSLPIETFRTNMQQIIDTLKNAGKIPILAKAPRVMSDYFTDPTYVEQGIDPEDGTRNIIIRSYNDVIDELVAINNITVMPPDFYTYFRDTFGNTYSVSVQDGYVDNFHPDNLGYNAMAELWRDALIVQ</sequence>
<keyword evidence="2" id="KW-0378">Hydrolase</keyword>
<evidence type="ECO:0000313" key="2">
    <source>
        <dbReference type="EMBL" id="MDM5262584.1"/>
    </source>
</evidence>
<feature type="domain" description="SGNH hydrolase-type esterase" evidence="1">
    <location>
        <begin position="116"/>
        <end position="320"/>
    </location>
</feature>
<dbReference type="CDD" id="cd00229">
    <property type="entry name" value="SGNH_hydrolase"/>
    <property type="match status" value="1"/>
</dbReference>
<dbReference type="PANTHER" id="PTHR30383:SF5">
    <property type="entry name" value="SGNH HYDROLASE-TYPE ESTERASE DOMAIN-CONTAINING PROTEIN"/>
    <property type="match status" value="1"/>
</dbReference>
<dbReference type="PANTHER" id="PTHR30383">
    <property type="entry name" value="THIOESTERASE 1/PROTEASE 1/LYSOPHOSPHOLIPASE L1"/>
    <property type="match status" value="1"/>
</dbReference>
<dbReference type="RefSeq" id="WP_289400752.1">
    <property type="nucleotide sequence ID" value="NZ_JAQIBC010000001.1"/>
</dbReference>
<name>A0ABT7QNE9_9BACT</name>
<dbReference type="GO" id="GO:0016787">
    <property type="term" value="F:hydrolase activity"/>
    <property type="evidence" value="ECO:0007669"/>
    <property type="project" value="UniProtKB-KW"/>
</dbReference>
<keyword evidence="3" id="KW-1185">Reference proteome</keyword>
<proteinExistence type="predicted"/>
<dbReference type="Gene3D" id="3.40.50.1110">
    <property type="entry name" value="SGNH hydrolase"/>
    <property type="match status" value="1"/>
</dbReference>
<dbReference type="InterPro" id="IPR051532">
    <property type="entry name" value="Ester_Hydrolysis_Enzymes"/>
</dbReference>
<dbReference type="SUPFAM" id="SSF52266">
    <property type="entry name" value="SGNH hydrolase"/>
    <property type="match status" value="1"/>
</dbReference>
<evidence type="ECO:0000259" key="1">
    <source>
        <dbReference type="Pfam" id="PF13472"/>
    </source>
</evidence>
<comment type="caution">
    <text evidence="2">The sequence shown here is derived from an EMBL/GenBank/DDBJ whole genome shotgun (WGS) entry which is preliminary data.</text>
</comment>
<dbReference type="Gene3D" id="2.60.40.10">
    <property type="entry name" value="Immunoglobulins"/>
    <property type="match status" value="1"/>
</dbReference>
<dbReference type="EMBL" id="JAQIBC010000001">
    <property type="protein sequence ID" value="MDM5262584.1"/>
    <property type="molecule type" value="Genomic_DNA"/>
</dbReference>
<reference evidence="2" key="1">
    <citation type="submission" date="2023-01" db="EMBL/GenBank/DDBJ databases">
        <title>Sulfurovum sp. XTW-4 genome assembly.</title>
        <authorList>
            <person name="Wang J."/>
        </authorList>
    </citation>
    <scope>NUCLEOTIDE SEQUENCE</scope>
    <source>
        <strain evidence="2">XTW-4</strain>
    </source>
</reference>
<protein>
    <submittedName>
        <fullName evidence="2">SGNH/GDSL hydrolase family protein</fullName>
    </submittedName>
</protein>